<evidence type="ECO:0000256" key="2">
    <source>
        <dbReference type="SAM" id="MobiDB-lite"/>
    </source>
</evidence>
<dbReference type="Pfam" id="PF04502">
    <property type="entry name" value="Saf4_Yju2"/>
    <property type="match status" value="1"/>
</dbReference>
<dbReference type="STRING" id="1231657.A0A1Y1YQC1"/>
<dbReference type="PANTHER" id="PTHR12111">
    <property type="entry name" value="SPLICING FACTOR YJU2"/>
    <property type="match status" value="1"/>
</dbReference>
<dbReference type="GO" id="GO:0005684">
    <property type="term" value="C:U2-type spliceosomal complex"/>
    <property type="evidence" value="ECO:0007669"/>
    <property type="project" value="TreeGrafter"/>
</dbReference>
<proteinExistence type="inferred from homology"/>
<dbReference type="InterPro" id="IPR007590">
    <property type="entry name" value="Saf4/Yju2"/>
</dbReference>
<feature type="compositionally biased region" description="Polar residues" evidence="2">
    <location>
        <begin position="16"/>
        <end position="25"/>
    </location>
</feature>
<dbReference type="AlphaFoldDB" id="A0A1Y1YQC1"/>
<dbReference type="OrthoDB" id="360327at2759"/>
<evidence type="ECO:0000313" key="3">
    <source>
        <dbReference type="EMBL" id="ORY00179.1"/>
    </source>
</evidence>
<dbReference type="EMBL" id="MCFA01000187">
    <property type="protein sequence ID" value="ORY00179.1"/>
    <property type="molecule type" value="Genomic_DNA"/>
</dbReference>
<dbReference type="GO" id="GO:0071014">
    <property type="term" value="C:post-mRNA release spliceosomal complex"/>
    <property type="evidence" value="ECO:0007669"/>
    <property type="project" value="TreeGrafter"/>
</dbReference>
<keyword evidence="4" id="KW-1185">Reference proteome</keyword>
<reference evidence="3 4" key="1">
    <citation type="submission" date="2016-07" db="EMBL/GenBank/DDBJ databases">
        <title>Pervasive Adenine N6-methylation of Active Genes in Fungi.</title>
        <authorList>
            <consortium name="DOE Joint Genome Institute"/>
            <person name="Mondo S.J."/>
            <person name="Dannebaum R.O."/>
            <person name="Kuo R.C."/>
            <person name="Labutti K."/>
            <person name="Haridas S."/>
            <person name="Kuo A."/>
            <person name="Salamov A."/>
            <person name="Ahrendt S.R."/>
            <person name="Lipzen A."/>
            <person name="Sullivan W."/>
            <person name="Andreopoulos W.B."/>
            <person name="Clum A."/>
            <person name="Lindquist E."/>
            <person name="Daum C."/>
            <person name="Ramamoorthy G.K."/>
            <person name="Gryganskyi A."/>
            <person name="Culley D."/>
            <person name="Magnuson J.K."/>
            <person name="James T.Y."/>
            <person name="O'Malley M.A."/>
            <person name="Stajich J.E."/>
            <person name="Spatafora J.W."/>
            <person name="Visel A."/>
            <person name="Grigoriev I.V."/>
        </authorList>
    </citation>
    <scope>NUCLEOTIDE SEQUENCE [LARGE SCALE GENOMIC DNA]</scope>
    <source>
        <strain evidence="3 4">CBS 115471</strain>
    </source>
</reference>
<name>A0A1Y1YQC1_9PLEO</name>
<evidence type="ECO:0000313" key="4">
    <source>
        <dbReference type="Proteomes" id="UP000193144"/>
    </source>
</evidence>
<comment type="similarity">
    <text evidence="1">Belongs to the CWC16 family.</text>
</comment>
<gene>
    <name evidence="3" type="ORF">BCR34DRAFT_576057</name>
</gene>
<organism evidence="3 4">
    <name type="scientific">Clohesyomyces aquaticus</name>
    <dbReference type="NCBI Taxonomy" id="1231657"/>
    <lineage>
        <taxon>Eukaryota</taxon>
        <taxon>Fungi</taxon>
        <taxon>Dikarya</taxon>
        <taxon>Ascomycota</taxon>
        <taxon>Pezizomycotina</taxon>
        <taxon>Dothideomycetes</taxon>
        <taxon>Pleosporomycetidae</taxon>
        <taxon>Pleosporales</taxon>
        <taxon>Lindgomycetaceae</taxon>
        <taxon>Clohesyomyces</taxon>
    </lineage>
</organism>
<feature type="region of interest" description="Disordered" evidence="2">
    <location>
        <begin position="1"/>
        <end position="28"/>
    </location>
</feature>
<protein>
    <submittedName>
        <fullName evidence="3">DUF455 domain protein</fullName>
    </submittedName>
</protein>
<sequence>MQGFNMGRYYPPDSSNPPTFNTSHPLGSRARKSNQGILTVRFELPFAVWCTHCSPPLLVGQGVRFNAEKKKVGNYHSTPIWSFRMKHSACGGAWEIRTDPEKAEYVVVEGGRKRDYGPEDKDVVKDGELKGLTEEERERRRNDAFASLEGRLEDKEVQKKNRDRVEELLERSEGWRDPYTANQKLRAGFRVKRKVLEKEERYKEGLQDKFSIGLEIADEIETDGVRARLVEFGASAGGSGDKDSMAKAVEVAGRKPLFEPSANHDAKLGLKDQALKGRLKSEQRKEKTRLELQQSLISNTKAVVDPFLNGKSKTKGEIIPGLKRKREVEAEVEVGGGGEAGGKMNNEKTVTALVGYDSD</sequence>
<dbReference type="Proteomes" id="UP000193144">
    <property type="component" value="Unassembled WGS sequence"/>
</dbReference>
<comment type="caution">
    <text evidence="3">The sequence shown here is derived from an EMBL/GenBank/DDBJ whole genome shotgun (WGS) entry which is preliminary data.</text>
</comment>
<evidence type="ECO:0000256" key="1">
    <source>
        <dbReference type="ARBA" id="ARBA00005595"/>
    </source>
</evidence>
<accession>A0A1Y1YQC1</accession>
<dbReference type="PANTHER" id="PTHR12111:SF2">
    <property type="entry name" value="SPLICING FACTOR YJU2B-RELATED"/>
    <property type="match status" value="1"/>
</dbReference>
<dbReference type="GO" id="GO:0000398">
    <property type="term" value="P:mRNA splicing, via spliceosome"/>
    <property type="evidence" value="ECO:0007669"/>
    <property type="project" value="InterPro"/>
</dbReference>